<accession>A0A2T0SMI4</accession>
<dbReference type="EMBL" id="PVTE01000016">
    <property type="protein sequence ID" value="PRY34627.1"/>
    <property type="molecule type" value="Genomic_DNA"/>
</dbReference>
<reference evidence="1 2" key="1">
    <citation type="submission" date="2018-03" db="EMBL/GenBank/DDBJ databases">
        <title>Genomic Encyclopedia of Archaeal and Bacterial Type Strains, Phase II (KMG-II): from individual species to whole genera.</title>
        <authorList>
            <person name="Goeker M."/>
        </authorList>
    </citation>
    <scope>NUCLEOTIDE SEQUENCE [LARGE SCALE GENOMIC DNA]</scope>
    <source>
        <strain evidence="1 2">DSM 28354</strain>
    </source>
</reference>
<name>A0A2T0SMI4_9BACT</name>
<keyword evidence="2" id="KW-1185">Reference proteome</keyword>
<proteinExistence type="predicted"/>
<organism evidence="1 2">
    <name type="scientific">Spirosoma oryzae</name>
    <dbReference type="NCBI Taxonomy" id="1469603"/>
    <lineage>
        <taxon>Bacteria</taxon>
        <taxon>Pseudomonadati</taxon>
        <taxon>Bacteroidota</taxon>
        <taxon>Cytophagia</taxon>
        <taxon>Cytophagales</taxon>
        <taxon>Cytophagaceae</taxon>
        <taxon>Spirosoma</taxon>
    </lineage>
</organism>
<dbReference type="Proteomes" id="UP000238375">
    <property type="component" value="Unassembled WGS sequence"/>
</dbReference>
<dbReference type="AlphaFoldDB" id="A0A2T0SMI4"/>
<protein>
    <submittedName>
        <fullName evidence="1">Uncharacterized protein</fullName>
    </submittedName>
</protein>
<evidence type="ECO:0000313" key="2">
    <source>
        <dbReference type="Proteomes" id="UP000238375"/>
    </source>
</evidence>
<sequence length="156" mass="17514">MNTYQLVAFGLALSRLKDCSSSSDKHDPLLDEAARYHNEATVIQATLEPRVDQIDSLKTVLTEQSLPANAARIATLDSIKTAFEAWEENLVEVPGMSHEHDHTHGKHEHHHHTDATLKDLPADQMRDLQRETLNSIRQLQDRFDAVVTQTSRSGGQ</sequence>
<comment type="caution">
    <text evidence="1">The sequence shown here is derived from an EMBL/GenBank/DDBJ whole genome shotgun (WGS) entry which is preliminary data.</text>
</comment>
<evidence type="ECO:0000313" key="1">
    <source>
        <dbReference type="EMBL" id="PRY34627.1"/>
    </source>
</evidence>
<dbReference type="RefSeq" id="WP_106139242.1">
    <property type="nucleotide sequence ID" value="NZ_PVTE01000016.1"/>
</dbReference>
<gene>
    <name evidence="1" type="ORF">CLV58_11620</name>
</gene>
<dbReference type="OrthoDB" id="953626at2"/>